<feature type="binding site" evidence="9">
    <location>
        <position position="96"/>
    </location>
    <ligand>
        <name>S-adenosyl-L-methionine</name>
        <dbReference type="ChEBI" id="CHEBI:59789"/>
    </ligand>
</feature>
<name>A0A023DCM7_9BACL</name>
<comment type="function">
    <text evidence="2 9">Catalyzes the formation of N(7)-methylguanine at position 46 (m7G46) in tRNA.</text>
</comment>
<feature type="binding site" evidence="9">
    <location>
        <position position="154"/>
    </location>
    <ligand>
        <name>substrate</name>
    </ligand>
</feature>
<dbReference type="PANTHER" id="PTHR23417">
    <property type="entry name" value="3-DEOXY-D-MANNO-OCTULOSONIC-ACID TRANSFERASE/TRNA GUANINE-N 7 - -METHYLTRANSFERASE"/>
    <property type="match status" value="1"/>
</dbReference>
<evidence type="ECO:0000313" key="10">
    <source>
        <dbReference type="EMBL" id="GAJ39055.1"/>
    </source>
</evidence>
<evidence type="ECO:0000256" key="7">
    <source>
        <dbReference type="ARBA" id="ARBA00060552"/>
    </source>
</evidence>
<dbReference type="GeneID" id="301193582"/>
<evidence type="ECO:0000256" key="1">
    <source>
        <dbReference type="ARBA" id="ARBA00000142"/>
    </source>
</evidence>
<reference evidence="10 11" key="1">
    <citation type="submission" date="2014-04" db="EMBL/GenBank/DDBJ databases">
        <title>Whole genome shotgun sequence of Geobacillus caldoxylosilyticus NBRC 107762.</title>
        <authorList>
            <person name="Hosoyama A."/>
            <person name="Hosoyama Y."/>
            <person name="Katano-Makiyama Y."/>
            <person name="Tsuchikane K."/>
            <person name="Ohji S."/>
            <person name="Ichikawa N."/>
            <person name="Yamazoe A."/>
            <person name="Fujita N."/>
        </authorList>
    </citation>
    <scope>NUCLEOTIDE SEQUENCE [LARGE SCALE GENOMIC DNA]</scope>
    <source>
        <strain evidence="10 11">NBRC 107762</strain>
    </source>
</reference>
<feature type="binding site" evidence="9">
    <location>
        <position position="44"/>
    </location>
    <ligand>
        <name>S-adenosyl-L-methionine</name>
        <dbReference type="ChEBI" id="CHEBI:59789"/>
    </ligand>
</feature>
<keyword evidence="5 9" id="KW-0949">S-adenosyl-L-methionine</keyword>
<comment type="catalytic activity">
    <reaction evidence="1 9">
        <text>guanosine(46) in tRNA + S-adenosyl-L-methionine = N(7)-methylguanosine(46) in tRNA + S-adenosyl-L-homocysteine</text>
        <dbReference type="Rhea" id="RHEA:42708"/>
        <dbReference type="Rhea" id="RHEA-COMP:10188"/>
        <dbReference type="Rhea" id="RHEA-COMP:10189"/>
        <dbReference type="ChEBI" id="CHEBI:57856"/>
        <dbReference type="ChEBI" id="CHEBI:59789"/>
        <dbReference type="ChEBI" id="CHEBI:74269"/>
        <dbReference type="ChEBI" id="CHEBI:74480"/>
        <dbReference type="EC" id="2.1.1.33"/>
    </reaction>
</comment>
<evidence type="ECO:0000256" key="9">
    <source>
        <dbReference type="HAMAP-Rule" id="MF_01057"/>
    </source>
</evidence>
<feature type="binding site" evidence="9">
    <location>
        <begin position="191"/>
        <end position="194"/>
    </location>
    <ligand>
        <name>substrate</name>
    </ligand>
</feature>
<keyword evidence="6 9" id="KW-0819">tRNA processing</keyword>
<evidence type="ECO:0000256" key="6">
    <source>
        <dbReference type="ARBA" id="ARBA00022694"/>
    </source>
</evidence>
<dbReference type="Gene3D" id="3.40.50.150">
    <property type="entry name" value="Vaccinia Virus protein VP39"/>
    <property type="match status" value="1"/>
</dbReference>
<dbReference type="HAMAP" id="MF_01057">
    <property type="entry name" value="tRNA_methyltr_TrmB"/>
    <property type="match status" value="1"/>
</dbReference>
<dbReference type="PANTHER" id="PTHR23417:SF14">
    <property type="entry name" value="PENTACOTRIPEPTIDE-REPEAT REGION OF PRORP DOMAIN-CONTAINING PROTEIN"/>
    <property type="match status" value="1"/>
</dbReference>
<dbReference type="Proteomes" id="UP000023561">
    <property type="component" value="Unassembled WGS sequence"/>
</dbReference>
<keyword evidence="4 9" id="KW-0808">Transferase</keyword>
<accession>A0A023DCM7</accession>
<keyword evidence="11" id="KW-1185">Reference proteome</keyword>
<organism evidence="10 11">
    <name type="scientific">Parageobacillus caldoxylosilyticus NBRC 107762</name>
    <dbReference type="NCBI Taxonomy" id="1220594"/>
    <lineage>
        <taxon>Bacteria</taxon>
        <taxon>Bacillati</taxon>
        <taxon>Bacillota</taxon>
        <taxon>Bacilli</taxon>
        <taxon>Bacillales</taxon>
        <taxon>Anoxybacillaceae</taxon>
        <taxon>Saccharococcus</taxon>
    </lineage>
</organism>
<dbReference type="EC" id="2.1.1.33" evidence="9"/>
<evidence type="ECO:0000256" key="3">
    <source>
        <dbReference type="ARBA" id="ARBA00022603"/>
    </source>
</evidence>
<dbReference type="NCBIfam" id="TIGR00091">
    <property type="entry name" value="tRNA (guanosine(46)-N7)-methyltransferase TrmB"/>
    <property type="match status" value="1"/>
</dbReference>
<dbReference type="RefSeq" id="WP_017434919.1">
    <property type="nucleotide sequence ID" value="NZ_BAWO01000011.1"/>
</dbReference>
<dbReference type="GO" id="GO:0043527">
    <property type="term" value="C:tRNA methyltransferase complex"/>
    <property type="evidence" value="ECO:0007669"/>
    <property type="project" value="TreeGrafter"/>
</dbReference>
<evidence type="ECO:0000256" key="2">
    <source>
        <dbReference type="ARBA" id="ARBA00003015"/>
    </source>
</evidence>
<proteinExistence type="inferred from homology"/>
<keyword evidence="3 9" id="KW-0489">Methyltransferase</keyword>
<comment type="pathway">
    <text evidence="7 9">tRNA modification; N(7)-methylguanine-tRNA biosynthesis.</text>
</comment>
<dbReference type="CDD" id="cd02440">
    <property type="entry name" value="AdoMet_MTases"/>
    <property type="match status" value="1"/>
</dbReference>
<evidence type="ECO:0000313" key="11">
    <source>
        <dbReference type="Proteomes" id="UP000023561"/>
    </source>
</evidence>
<feature type="binding site" evidence="9">
    <location>
        <position position="118"/>
    </location>
    <ligand>
        <name>S-adenosyl-L-methionine</name>
        <dbReference type="ChEBI" id="CHEBI:59789"/>
    </ligand>
</feature>
<dbReference type="NCBIfam" id="NF001080">
    <property type="entry name" value="PRK00121.2-2"/>
    <property type="match status" value="1"/>
</dbReference>
<dbReference type="AlphaFoldDB" id="A0A023DCM7"/>
<protein>
    <recommendedName>
        <fullName evidence="9">tRNA (guanine-N(7)-)-methyltransferase</fullName>
        <ecNumber evidence="9">2.1.1.33</ecNumber>
    </recommendedName>
    <alternativeName>
        <fullName evidence="9">tRNA (guanine(46)-N(7))-methyltransferase</fullName>
    </alternativeName>
    <alternativeName>
        <fullName evidence="9">tRNA(m7G46)-methyltransferase</fullName>
    </alternativeName>
</protein>
<evidence type="ECO:0000256" key="5">
    <source>
        <dbReference type="ARBA" id="ARBA00022691"/>
    </source>
</evidence>
<dbReference type="SUPFAM" id="SSF53335">
    <property type="entry name" value="S-adenosyl-L-methionine-dependent methyltransferases"/>
    <property type="match status" value="1"/>
</dbReference>
<dbReference type="FunFam" id="3.40.50.150:FF:000035">
    <property type="entry name" value="tRNA (guanine-N(7)-)-methyltransferase"/>
    <property type="match status" value="1"/>
</dbReference>
<dbReference type="EMBL" id="BAWO01000011">
    <property type="protein sequence ID" value="GAJ39055.1"/>
    <property type="molecule type" value="Genomic_DNA"/>
</dbReference>
<dbReference type="InterPro" id="IPR029063">
    <property type="entry name" value="SAM-dependent_MTases_sf"/>
</dbReference>
<dbReference type="PROSITE" id="PS51625">
    <property type="entry name" value="SAM_MT_TRMB"/>
    <property type="match status" value="1"/>
</dbReference>
<feature type="region of interest" description="Interaction with RNA" evidence="9">
    <location>
        <begin position="124"/>
        <end position="129"/>
    </location>
</feature>
<evidence type="ECO:0000256" key="8">
    <source>
        <dbReference type="ARBA" id="ARBA00060767"/>
    </source>
</evidence>
<comment type="caution">
    <text evidence="10">The sequence shown here is derived from an EMBL/GenBank/DDBJ whole genome shotgun (WGS) entry which is preliminary data.</text>
</comment>
<gene>
    <name evidence="9 10" type="primary">trmB</name>
    <name evidence="10" type="ORF">GCA01S_011_01080</name>
</gene>
<feature type="binding site" evidence="9">
    <location>
        <position position="122"/>
    </location>
    <ligand>
        <name>substrate</name>
    </ligand>
</feature>
<feature type="binding site" evidence="9">
    <location>
        <position position="69"/>
    </location>
    <ligand>
        <name>S-adenosyl-L-methionine</name>
        <dbReference type="ChEBI" id="CHEBI:59789"/>
    </ligand>
</feature>
<comment type="similarity">
    <text evidence="8 9">Belongs to the class I-like SAM-binding methyltransferase superfamily. TrmB family.</text>
</comment>
<sequence length="218" mass="25672">MRLRNKPWAKEKIASYPHYVIPHPEQYKGRWKEVFGNDHPIHIEIGTGKGKFITEMAKLHPHINYIGIELYPSVLVSALDKLIENELPNVRLLNVNAKDLTNFFAEGEIERIYLNFSDPWPKKRHEKRRLTYRAFLELYEKVLVDEGEIHLKTDNQGFFEYSLVSFSQYGLVLTYVSLDLHHSDFAGNVMTEYEEKFAAKGNRIYRCEAKYPPKHRFA</sequence>
<dbReference type="GO" id="GO:0008176">
    <property type="term" value="F:tRNA (guanine(46)-N7)-methyltransferase activity"/>
    <property type="evidence" value="ECO:0007669"/>
    <property type="project" value="UniProtKB-UniRule"/>
</dbReference>
<dbReference type="UniPathway" id="UPA00989"/>
<dbReference type="Pfam" id="PF02390">
    <property type="entry name" value="Methyltransf_4"/>
    <property type="match status" value="1"/>
</dbReference>
<dbReference type="InterPro" id="IPR003358">
    <property type="entry name" value="tRNA_(Gua-N-7)_MeTrfase_Trmb"/>
</dbReference>
<dbReference type="OrthoDB" id="9802090at2"/>
<dbReference type="InterPro" id="IPR055361">
    <property type="entry name" value="tRNA_methyltr_TrmB_bact"/>
</dbReference>
<evidence type="ECO:0000256" key="4">
    <source>
        <dbReference type="ARBA" id="ARBA00022679"/>
    </source>
</evidence>